<dbReference type="InterPro" id="IPR036179">
    <property type="entry name" value="Ig-like_dom_sf"/>
</dbReference>
<gene>
    <name evidence="1" type="ORF">AV530_000359</name>
</gene>
<dbReference type="OrthoDB" id="9426090at2759"/>
<dbReference type="STRING" id="372326.A0A1V4KA76"/>
<dbReference type="EMBL" id="LSYS01004015">
    <property type="protein sequence ID" value="OPJ81243.1"/>
    <property type="molecule type" value="Genomic_DNA"/>
</dbReference>
<accession>A0A1V4KA76</accession>
<dbReference type="SUPFAM" id="SSF48726">
    <property type="entry name" value="Immunoglobulin"/>
    <property type="match status" value="1"/>
</dbReference>
<reference evidence="1 2" key="1">
    <citation type="submission" date="2016-02" db="EMBL/GenBank/DDBJ databases">
        <title>Band-tailed pigeon sequencing and assembly.</title>
        <authorList>
            <person name="Soares A.E."/>
            <person name="Novak B.J."/>
            <person name="Rice E.S."/>
            <person name="O'Connell B."/>
            <person name="Chang D."/>
            <person name="Weber S."/>
            <person name="Shapiro B."/>
        </authorList>
    </citation>
    <scope>NUCLEOTIDE SEQUENCE [LARGE SCALE GENOMIC DNA]</scope>
    <source>
        <strain evidence="1">BTP2013</strain>
        <tissue evidence="1">Blood</tissue>
    </source>
</reference>
<dbReference type="Proteomes" id="UP000190648">
    <property type="component" value="Unassembled WGS sequence"/>
</dbReference>
<keyword evidence="2" id="KW-1185">Reference proteome</keyword>
<sequence length="208" mass="22479">METPFALPPRASQAGSNPLFWPSFSFGNNGDFGALRQQSIVATDKLVFGTGITFSVEPKSQEESAPEVIVLKSKEAKQYDKLNVACLARTFYPKNISLDVPKSDIVYDLKAPLVTSEGMYSTMKIVGVEPGAEVTCKVMHTGNKNTDSIIVPEEKTEEFETVNACSITGASTKADAKMEKANMLFMAVLGNIIQSLETQEVLGEPAMG</sequence>
<name>A0A1V4KA76_PATFA</name>
<dbReference type="AlphaFoldDB" id="A0A1V4KA76"/>
<dbReference type="Gene3D" id="2.60.40.10">
    <property type="entry name" value="Immunoglobulins"/>
    <property type="match status" value="1"/>
</dbReference>
<evidence type="ECO:0000313" key="1">
    <source>
        <dbReference type="EMBL" id="OPJ81243.1"/>
    </source>
</evidence>
<evidence type="ECO:0000313" key="2">
    <source>
        <dbReference type="Proteomes" id="UP000190648"/>
    </source>
</evidence>
<comment type="caution">
    <text evidence="1">The sequence shown here is derived from an EMBL/GenBank/DDBJ whole genome shotgun (WGS) entry which is preliminary data.</text>
</comment>
<dbReference type="InterPro" id="IPR013783">
    <property type="entry name" value="Ig-like_fold"/>
</dbReference>
<protein>
    <recommendedName>
        <fullName evidence="3">TRDC protein</fullName>
    </recommendedName>
</protein>
<proteinExistence type="predicted"/>
<evidence type="ECO:0008006" key="3">
    <source>
        <dbReference type="Google" id="ProtNLM"/>
    </source>
</evidence>
<organism evidence="1 2">
    <name type="scientific">Patagioenas fasciata monilis</name>
    <dbReference type="NCBI Taxonomy" id="372326"/>
    <lineage>
        <taxon>Eukaryota</taxon>
        <taxon>Metazoa</taxon>
        <taxon>Chordata</taxon>
        <taxon>Craniata</taxon>
        <taxon>Vertebrata</taxon>
        <taxon>Euteleostomi</taxon>
        <taxon>Archelosauria</taxon>
        <taxon>Archosauria</taxon>
        <taxon>Dinosauria</taxon>
        <taxon>Saurischia</taxon>
        <taxon>Theropoda</taxon>
        <taxon>Coelurosauria</taxon>
        <taxon>Aves</taxon>
        <taxon>Neognathae</taxon>
        <taxon>Neoaves</taxon>
        <taxon>Columbimorphae</taxon>
        <taxon>Columbiformes</taxon>
        <taxon>Columbidae</taxon>
        <taxon>Patagioenas</taxon>
    </lineage>
</organism>